<evidence type="ECO:0000256" key="1">
    <source>
        <dbReference type="SAM" id="MobiDB-lite"/>
    </source>
</evidence>
<dbReference type="InterPro" id="IPR012292">
    <property type="entry name" value="Globin/Proto"/>
</dbReference>
<dbReference type="AlphaFoldDB" id="A0A4U5N5S3"/>
<evidence type="ECO:0000313" key="3">
    <source>
        <dbReference type="Proteomes" id="UP000298663"/>
    </source>
</evidence>
<evidence type="ECO:0008006" key="4">
    <source>
        <dbReference type="Google" id="ProtNLM"/>
    </source>
</evidence>
<comment type="caution">
    <text evidence="2">The sequence shown here is derived from an EMBL/GenBank/DDBJ whole genome shotgun (WGS) entry which is preliminary data.</text>
</comment>
<proteinExistence type="predicted"/>
<gene>
    <name evidence="2" type="ORF">L596_018657</name>
</gene>
<feature type="region of interest" description="Disordered" evidence="1">
    <location>
        <begin position="33"/>
        <end position="53"/>
    </location>
</feature>
<dbReference type="SUPFAM" id="SSF46458">
    <property type="entry name" value="Globin-like"/>
    <property type="match status" value="1"/>
</dbReference>
<accession>A0A4U5N5S3</accession>
<keyword evidence="3" id="KW-1185">Reference proteome</keyword>
<dbReference type="OrthoDB" id="5843513at2759"/>
<dbReference type="GO" id="GO:0020037">
    <property type="term" value="F:heme binding"/>
    <property type="evidence" value="ECO:0007669"/>
    <property type="project" value="InterPro"/>
</dbReference>
<dbReference type="EMBL" id="AZBU02000005">
    <property type="protein sequence ID" value="TKR77740.1"/>
    <property type="molecule type" value="Genomic_DNA"/>
</dbReference>
<dbReference type="GO" id="GO:0019825">
    <property type="term" value="F:oxygen binding"/>
    <property type="evidence" value="ECO:0007669"/>
    <property type="project" value="InterPro"/>
</dbReference>
<organism evidence="2 3">
    <name type="scientific">Steinernema carpocapsae</name>
    <name type="common">Entomopathogenic nematode</name>
    <dbReference type="NCBI Taxonomy" id="34508"/>
    <lineage>
        <taxon>Eukaryota</taxon>
        <taxon>Metazoa</taxon>
        <taxon>Ecdysozoa</taxon>
        <taxon>Nematoda</taxon>
        <taxon>Chromadorea</taxon>
        <taxon>Rhabditida</taxon>
        <taxon>Tylenchina</taxon>
        <taxon>Panagrolaimomorpha</taxon>
        <taxon>Strongyloidoidea</taxon>
        <taxon>Steinernematidae</taxon>
        <taxon>Steinernema</taxon>
    </lineage>
</organism>
<reference evidence="2 3" key="2">
    <citation type="journal article" date="2019" name="G3 (Bethesda)">
        <title>Hybrid Assembly of the Genome of the Entomopathogenic Nematode Steinernema carpocapsae Identifies the X-Chromosome.</title>
        <authorList>
            <person name="Serra L."/>
            <person name="Macchietto M."/>
            <person name="Macias-Munoz A."/>
            <person name="McGill C.J."/>
            <person name="Rodriguez I.M."/>
            <person name="Rodriguez B."/>
            <person name="Murad R."/>
            <person name="Mortazavi A."/>
        </authorList>
    </citation>
    <scope>NUCLEOTIDE SEQUENCE [LARGE SCALE GENOMIC DNA]</scope>
    <source>
        <strain evidence="2 3">ALL</strain>
    </source>
</reference>
<name>A0A4U5N5S3_STECR</name>
<dbReference type="Proteomes" id="UP000298663">
    <property type="component" value="Unassembled WGS sequence"/>
</dbReference>
<dbReference type="InterPro" id="IPR009050">
    <property type="entry name" value="Globin-like_sf"/>
</dbReference>
<reference evidence="2 3" key="1">
    <citation type="journal article" date="2015" name="Genome Biol.">
        <title>Comparative genomics of Steinernema reveals deeply conserved gene regulatory networks.</title>
        <authorList>
            <person name="Dillman A.R."/>
            <person name="Macchietto M."/>
            <person name="Porter C.F."/>
            <person name="Rogers A."/>
            <person name="Williams B."/>
            <person name="Antoshechkin I."/>
            <person name="Lee M.M."/>
            <person name="Goodwin Z."/>
            <person name="Lu X."/>
            <person name="Lewis E.E."/>
            <person name="Goodrich-Blair H."/>
            <person name="Stock S.P."/>
            <person name="Adams B.J."/>
            <person name="Sternberg P.W."/>
            <person name="Mortazavi A."/>
        </authorList>
    </citation>
    <scope>NUCLEOTIDE SEQUENCE [LARGE SCALE GENOMIC DNA]</scope>
    <source>
        <strain evidence="2 3">ALL</strain>
    </source>
</reference>
<feature type="region of interest" description="Disordered" evidence="1">
    <location>
        <begin position="130"/>
        <end position="158"/>
    </location>
</feature>
<sequence>MDVDYCDDRWLRVPNSFHHRSSDSGYGHPMVFQKNTRSASQSRRFQRQRSRDSDEMMATIVTTTSGTSSLGSQYGDFLSIPQQLEGGLPVSKGQMPRKGSYQGTARELIVAAALGADRRRSKSLCNQQIKASENPPSFKGCATTSNGSANTSRRSSNGLLPSITRLRIQQCYKAAKPTIGQQIIKRACSLRSEMRAFIAHLPEETVDQMGKDIFQLITQSVGSIDDPERVTVLSQHYGEKQAELCAVGFRPEFFSAIADASIAECVRLDNGAHKRCETLLAWSHLMESMFSSTRDGYYAKIRYQRRLSLPQHRLNLVKQSSFEIRTASLDSAC</sequence>
<evidence type="ECO:0000313" key="2">
    <source>
        <dbReference type="EMBL" id="TKR77740.1"/>
    </source>
</evidence>
<protein>
    <recommendedName>
        <fullName evidence="4">Globin family profile domain-containing protein</fullName>
    </recommendedName>
</protein>
<feature type="compositionally biased region" description="Polar residues" evidence="1">
    <location>
        <begin position="142"/>
        <end position="158"/>
    </location>
</feature>
<dbReference type="Gene3D" id="1.10.490.10">
    <property type="entry name" value="Globins"/>
    <property type="match status" value="1"/>
</dbReference>